<dbReference type="InterPro" id="IPR011330">
    <property type="entry name" value="Glyco_hydro/deAcase_b/a-brl"/>
</dbReference>
<organism evidence="4">
    <name type="scientific">hot springs metagenome</name>
    <dbReference type="NCBI Taxonomy" id="433727"/>
    <lineage>
        <taxon>unclassified sequences</taxon>
        <taxon>metagenomes</taxon>
        <taxon>ecological metagenomes</taxon>
    </lineage>
</organism>
<dbReference type="InterPro" id="IPR027291">
    <property type="entry name" value="Glyco_hydro_38_N_sf"/>
</dbReference>
<dbReference type="AlphaFoldDB" id="A0A5J4L3M4"/>
<dbReference type="PANTHER" id="PTHR36306">
    <property type="entry name" value="ALPHA-AMYLASE-RELATED-RELATED"/>
    <property type="match status" value="1"/>
</dbReference>
<dbReference type="CDD" id="cd10796">
    <property type="entry name" value="GH57N_APU"/>
    <property type="match status" value="1"/>
</dbReference>
<dbReference type="Pfam" id="PF03065">
    <property type="entry name" value="Glyco_hydro_57"/>
    <property type="match status" value="1"/>
</dbReference>
<dbReference type="GO" id="GO:0003824">
    <property type="term" value="F:catalytic activity"/>
    <property type="evidence" value="ECO:0007669"/>
    <property type="project" value="InterPro"/>
</dbReference>
<dbReference type="InterPro" id="IPR004300">
    <property type="entry name" value="Glyco_hydro_57_N"/>
</dbReference>
<comment type="caution">
    <text evidence="4">The sequence shown here is derived from an EMBL/GenBank/DDBJ whole genome shotgun (WGS) entry which is preliminary data.</text>
</comment>
<dbReference type="SUPFAM" id="SSF88713">
    <property type="entry name" value="Glycoside hydrolase/deacetylase"/>
    <property type="match status" value="1"/>
</dbReference>
<feature type="domain" description="Glycoside hydrolase family 57 N-terminal" evidence="3">
    <location>
        <begin position="8"/>
        <end position="427"/>
    </location>
</feature>
<dbReference type="Gene3D" id="3.20.110.10">
    <property type="entry name" value="Glycoside hydrolase 38, N terminal domain"/>
    <property type="match status" value="1"/>
</dbReference>
<comment type="similarity">
    <text evidence="1">Belongs to the glycosyl hydrolase 57 family.</text>
</comment>
<reference evidence="4" key="1">
    <citation type="submission" date="2019-10" db="EMBL/GenBank/DDBJ databases">
        <title>Metagenomic sequencing of thiosulfate-disproportionating enrichment culture.</title>
        <authorList>
            <person name="Umezawa K."/>
            <person name="Kojima H."/>
            <person name="Fukui M."/>
        </authorList>
    </citation>
    <scope>NUCLEOTIDE SEQUENCE</scope>
    <source>
        <strain evidence="4">45J</strain>
    </source>
</reference>
<dbReference type="GO" id="GO:0005975">
    <property type="term" value="P:carbohydrate metabolic process"/>
    <property type="evidence" value="ECO:0007669"/>
    <property type="project" value="InterPro"/>
</dbReference>
<evidence type="ECO:0000256" key="2">
    <source>
        <dbReference type="ARBA" id="ARBA00023277"/>
    </source>
</evidence>
<dbReference type="EMBL" id="BLAB01000001">
    <property type="protein sequence ID" value="GER94273.1"/>
    <property type="molecule type" value="Genomic_DNA"/>
</dbReference>
<sequence length="724" mass="85421">MNYPLYIAFLWHMHQPFYKDPLTGIYRLPWVRLHGTKDYLDMVKILEEFPDIHQTFNIVPSLIEQLRDYIENNAIDRYLELTLKNPSDMTESERLFVIENFFLANWENMIKPFPRYYELLIKRGFRFSKADIVRVARYFTDQDIRDLQVLFNLTWIDPIFRDNDPDMKTLIQKERGFSEQDKQLVIKKQFEILKDIIPEYRKMSQTGQIELSVTPFYHPILPLLWDTDSAKIAMPNVKLPKKRFSHPEDAIKQIRMALDYFEKTFGYRPSGMWPSEGSVSEDVVKAIHNEGIKWIATDEEILSNSLQKPIRSPEGYLINAKELYVPYQFSNVSIIFRDHKLSDLIGFVYSGWKPEKAVEDFMGKLIQIKNTLPKDRPYIVPIILDGENAWEYYKNDGHDFLRGLYHALSNDDRFKTITISEFIKQHGAGEPLQRLHSGSWINANFGIWIGHEEDNLAWDYLSQTREDLDAFAKANPDKDLTDAWNALYAAEGSDWNWWYGDEHTTETQEDFDELFRSYLMQVYRIIGKDIPPHLYVPILLEDRSIQPVTQARGFIFPKIDGSVTSYFEWYQSAYVDVKRSGGSMHKSESFVSAIYYGFNKDNLYIRIDPVAPFTEAKEPIILQINIVQPFTFKIISNLQQRTPNALLYEKVFEEWLFIRTLENVAAEEIFEIEIPFQDIKAKENDEIHLSINIMKNGEEIERCPWRGYITITVPTPYYETLMWY</sequence>
<evidence type="ECO:0000256" key="1">
    <source>
        <dbReference type="ARBA" id="ARBA00006821"/>
    </source>
</evidence>
<protein>
    <recommendedName>
        <fullName evidence="3">Glycoside hydrolase family 57 N-terminal domain-containing protein</fullName>
    </recommendedName>
</protein>
<evidence type="ECO:0000259" key="3">
    <source>
        <dbReference type="Pfam" id="PF03065"/>
    </source>
</evidence>
<dbReference type="PANTHER" id="PTHR36306:SF1">
    <property type="entry name" value="ALPHA-AMYLASE-RELATED"/>
    <property type="match status" value="1"/>
</dbReference>
<keyword evidence="2" id="KW-0119">Carbohydrate metabolism</keyword>
<name>A0A5J4L3M4_9ZZZZ</name>
<gene>
    <name evidence="4" type="ORF">A45J_2033</name>
</gene>
<evidence type="ECO:0000313" key="4">
    <source>
        <dbReference type="EMBL" id="GER94273.1"/>
    </source>
</evidence>
<accession>A0A5J4L3M4</accession>
<proteinExistence type="inferred from homology"/>
<dbReference type="InterPro" id="IPR052046">
    <property type="entry name" value="GH57_Enzymes"/>
</dbReference>